<comment type="caution">
    <text evidence="9">The sequence shown here is derived from an EMBL/GenBank/DDBJ whole genome shotgun (WGS) entry which is preliminary data.</text>
</comment>
<evidence type="ECO:0000256" key="1">
    <source>
        <dbReference type="ARBA" id="ARBA00000085"/>
    </source>
</evidence>
<sequence length="474" mass="54200">MLKKYKILLTLIVLTATGIAFVLLFWLFGSYKSERELFLGSAERSLFNVLQKYYQNEFAESPKRARTDSLESQRRHKGLLNLLGSVYPDLDLAPMRTFLDTADFRRGRGRRGNEGERSKEAPNELLPLYLLEKMDFNEQLLDTLEARLANTLARNGIQVKFQLSTAVIPREHFDSYIQDRKKQAFLFTRPILINPENEQFLLAKFENPWPYLGMQLGAQFFFSLLLLTALIGTFIYLLKTIKKQNQAAVLRKAFVNNMTHELKTPVSTVMAAVEALQRFVAKDDKERMHNYLEISKTELEHLNDMIERVLELDVDETHRIRLVKSTFDMIPFVRSCLEVTRIATQKNVQILFDPAVEHLVMSADEAHLKNVLGNLLDNAVKYSGDPVQISVDVKEQAGYIVLRIADKGKGIPAEHIPRIFDVFFRVPEGTVHEVKGFGLGLAYVKHVVEQHGGRIRVNSEMGKGSIFTISIPKT</sequence>
<keyword evidence="7" id="KW-0472">Membrane</keyword>
<dbReference type="InterPro" id="IPR036097">
    <property type="entry name" value="HisK_dim/P_sf"/>
</dbReference>
<dbReference type="InterPro" id="IPR005467">
    <property type="entry name" value="His_kinase_dom"/>
</dbReference>
<keyword evidence="5" id="KW-0418">Kinase</keyword>
<dbReference type="PRINTS" id="PR00344">
    <property type="entry name" value="BCTRLSENSOR"/>
</dbReference>
<protein>
    <recommendedName>
        <fullName evidence="2">histidine kinase</fullName>
        <ecNumber evidence="2">2.7.13.3</ecNumber>
    </recommendedName>
</protein>
<evidence type="ECO:0000256" key="2">
    <source>
        <dbReference type="ARBA" id="ARBA00012438"/>
    </source>
</evidence>
<feature type="transmembrane region" description="Helical" evidence="7">
    <location>
        <begin position="7"/>
        <end position="28"/>
    </location>
</feature>
<name>A0ABQ3HY69_9SPHI</name>
<keyword evidence="7" id="KW-1133">Transmembrane helix</keyword>
<keyword evidence="10" id="KW-1185">Reference proteome</keyword>
<dbReference type="CDD" id="cd00082">
    <property type="entry name" value="HisKA"/>
    <property type="match status" value="1"/>
</dbReference>
<gene>
    <name evidence="9" type="ORF">GCM10017764_32210</name>
</gene>
<evidence type="ECO:0000256" key="6">
    <source>
        <dbReference type="ARBA" id="ARBA00023012"/>
    </source>
</evidence>
<proteinExistence type="predicted"/>
<dbReference type="Pfam" id="PF02518">
    <property type="entry name" value="HATPase_c"/>
    <property type="match status" value="1"/>
</dbReference>
<dbReference type="SMART" id="SM00387">
    <property type="entry name" value="HATPase_c"/>
    <property type="match status" value="1"/>
</dbReference>
<dbReference type="InterPro" id="IPR004358">
    <property type="entry name" value="Sig_transdc_His_kin-like_C"/>
</dbReference>
<dbReference type="CDD" id="cd00075">
    <property type="entry name" value="HATPase"/>
    <property type="match status" value="1"/>
</dbReference>
<dbReference type="Gene3D" id="3.30.565.10">
    <property type="entry name" value="Histidine kinase-like ATPase, C-terminal domain"/>
    <property type="match status" value="1"/>
</dbReference>
<keyword evidence="4" id="KW-0808">Transferase</keyword>
<evidence type="ECO:0000313" key="10">
    <source>
        <dbReference type="Proteomes" id="UP000620550"/>
    </source>
</evidence>
<organism evidence="9 10">
    <name type="scientific">Sphingobacterium griseoflavum</name>
    <dbReference type="NCBI Taxonomy" id="1474952"/>
    <lineage>
        <taxon>Bacteria</taxon>
        <taxon>Pseudomonadati</taxon>
        <taxon>Bacteroidota</taxon>
        <taxon>Sphingobacteriia</taxon>
        <taxon>Sphingobacteriales</taxon>
        <taxon>Sphingobacteriaceae</taxon>
        <taxon>Sphingobacterium</taxon>
    </lineage>
</organism>
<dbReference type="InterPro" id="IPR050351">
    <property type="entry name" value="BphY/WalK/GraS-like"/>
</dbReference>
<comment type="catalytic activity">
    <reaction evidence="1">
        <text>ATP + protein L-histidine = ADP + protein N-phospho-L-histidine.</text>
        <dbReference type="EC" id="2.7.13.3"/>
    </reaction>
</comment>
<dbReference type="SUPFAM" id="SSF47384">
    <property type="entry name" value="Homodimeric domain of signal transducing histidine kinase"/>
    <property type="match status" value="1"/>
</dbReference>
<keyword evidence="6" id="KW-0902">Two-component regulatory system</keyword>
<dbReference type="PROSITE" id="PS50109">
    <property type="entry name" value="HIS_KIN"/>
    <property type="match status" value="1"/>
</dbReference>
<dbReference type="EC" id="2.7.13.3" evidence="2"/>
<dbReference type="Pfam" id="PF00512">
    <property type="entry name" value="HisKA"/>
    <property type="match status" value="1"/>
</dbReference>
<dbReference type="EMBL" id="BNAF01000014">
    <property type="protein sequence ID" value="GHE46554.1"/>
    <property type="molecule type" value="Genomic_DNA"/>
</dbReference>
<dbReference type="Proteomes" id="UP000620550">
    <property type="component" value="Unassembled WGS sequence"/>
</dbReference>
<dbReference type="InterPro" id="IPR036890">
    <property type="entry name" value="HATPase_C_sf"/>
</dbReference>
<feature type="transmembrane region" description="Helical" evidence="7">
    <location>
        <begin position="216"/>
        <end position="238"/>
    </location>
</feature>
<reference evidence="10" key="1">
    <citation type="journal article" date="2019" name="Int. J. Syst. Evol. Microbiol.">
        <title>The Global Catalogue of Microorganisms (GCM) 10K type strain sequencing project: providing services to taxonomists for standard genome sequencing and annotation.</title>
        <authorList>
            <consortium name="The Broad Institute Genomics Platform"/>
            <consortium name="The Broad Institute Genome Sequencing Center for Infectious Disease"/>
            <person name="Wu L."/>
            <person name="Ma J."/>
        </authorList>
    </citation>
    <scope>NUCLEOTIDE SEQUENCE [LARGE SCALE GENOMIC DNA]</scope>
    <source>
        <strain evidence="10">CGMCC 1.12966</strain>
    </source>
</reference>
<evidence type="ECO:0000256" key="5">
    <source>
        <dbReference type="ARBA" id="ARBA00022777"/>
    </source>
</evidence>
<dbReference type="Gene3D" id="1.10.287.130">
    <property type="match status" value="1"/>
</dbReference>
<dbReference type="SUPFAM" id="SSF55874">
    <property type="entry name" value="ATPase domain of HSP90 chaperone/DNA topoisomerase II/histidine kinase"/>
    <property type="match status" value="1"/>
</dbReference>
<keyword evidence="7" id="KW-0812">Transmembrane</keyword>
<dbReference type="RefSeq" id="WP_189627743.1">
    <property type="nucleotide sequence ID" value="NZ_BNAF01000014.1"/>
</dbReference>
<dbReference type="PANTHER" id="PTHR45453:SF1">
    <property type="entry name" value="PHOSPHATE REGULON SENSOR PROTEIN PHOR"/>
    <property type="match status" value="1"/>
</dbReference>
<evidence type="ECO:0000259" key="8">
    <source>
        <dbReference type="PROSITE" id="PS50109"/>
    </source>
</evidence>
<evidence type="ECO:0000313" key="9">
    <source>
        <dbReference type="EMBL" id="GHE46554.1"/>
    </source>
</evidence>
<evidence type="ECO:0000256" key="7">
    <source>
        <dbReference type="SAM" id="Phobius"/>
    </source>
</evidence>
<feature type="domain" description="Histidine kinase" evidence="8">
    <location>
        <begin position="257"/>
        <end position="474"/>
    </location>
</feature>
<dbReference type="InterPro" id="IPR003661">
    <property type="entry name" value="HisK_dim/P_dom"/>
</dbReference>
<dbReference type="PANTHER" id="PTHR45453">
    <property type="entry name" value="PHOSPHATE REGULON SENSOR PROTEIN PHOR"/>
    <property type="match status" value="1"/>
</dbReference>
<dbReference type="InterPro" id="IPR003594">
    <property type="entry name" value="HATPase_dom"/>
</dbReference>
<keyword evidence="3" id="KW-0597">Phosphoprotein</keyword>
<evidence type="ECO:0000256" key="4">
    <source>
        <dbReference type="ARBA" id="ARBA00022679"/>
    </source>
</evidence>
<dbReference type="SMART" id="SM00388">
    <property type="entry name" value="HisKA"/>
    <property type="match status" value="1"/>
</dbReference>
<accession>A0ABQ3HY69</accession>
<evidence type="ECO:0000256" key="3">
    <source>
        <dbReference type="ARBA" id="ARBA00022553"/>
    </source>
</evidence>